<accession>A0A0C2W6U7</accession>
<sequence length="91" mass="10521">MPSFANNRTTLNVWHTQHPEYSLEGTAGICLINGDTRAKGGWRTDKWEAKESAARTTLMLLRTWADEESEESPENHRIEYTRQVPEDDEED</sequence>
<reference evidence="3" key="2">
    <citation type="submission" date="2015-01" db="EMBL/GenBank/DDBJ databases">
        <title>Evolutionary Origins and Diversification of the Mycorrhizal Mutualists.</title>
        <authorList>
            <consortium name="DOE Joint Genome Institute"/>
            <consortium name="Mycorrhizal Genomics Consortium"/>
            <person name="Kohler A."/>
            <person name="Kuo A."/>
            <person name="Nagy L.G."/>
            <person name="Floudas D."/>
            <person name="Copeland A."/>
            <person name="Barry K.W."/>
            <person name="Cichocki N."/>
            <person name="Veneault-Fourrey C."/>
            <person name="LaButti K."/>
            <person name="Lindquist E.A."/>
            <person name="Lipzen A."/>
            <person name="Lundell T."/>
            <person name="Morin E."/>
            <person name="Murat C."/>
            <person name="Riley R."/>
            <person name="Ohm R."/>
            <person name="Sun H."/>
            <person name="Tunlid A."/>
            <person name="Henrissat B."/>
            <person name="Grigoriev I.V."/>
            <person name="Hibbett D.S."/>
            <person name="Martin F."/>
        </authorList>
    </citation>
    <scope>NUCLEOTIDE SEQUENCE [LARGE SCALE GENOMIC DNA]</scope>
    <source>
        <strain evidence="3">MAFF 305830</strain>
    </source>
</reference>
<feature type="region of interest" description="Disordered" evidence="1">
    <location>
        <begin position="65"/>
        <end position="91"/>
    </location>
</feature>
<dbReference type="AlphaFoldDB" id="A0A0C2W6U7"/>
<evidence type="ECO:0000256" key="1">
    <source>
        <dbReference type="SAM" id="MobiDB-lite"/>
    </source>
</evidence>
<dbReference type="HOGENOM" id="CLU_2428436_0_0_1"/>
<dbReference type="Proteomes" id="UP000054097">
    <property type="component" value="Unassembled WGS sequence"/>
</dbReference>
<dbReference type="EMBL" id="KN824362">
    <property type="protein sequence ID" value="KIM22143.1"/>
    <property type="molecule type" value="Genomic_DNA"/>
</dbReference>
<evidence type="ECO:0000313" key="2">
    <source>
        <dbReference type="EMBL" id="KIM22143.1"/>
    </source>
</evidence>
<organism evidence="2 3">
    <name type="scientific">Serendipita vermifera MAFF 305830</name>
    <dbReference type="NCBI Taxonomy" id="933852"/>
    <lineage>
        <taxon>Eukaryota</taxon>
        <taxon>Fungi</taxon>
        <taxon>Dikarya</taxon>
        <taxon>Basidiomycota</taxon>
        <taxon>Agaricomycotina</taxon>
        <taxon>Agaricomycetes</taxon>
        <taxon>Sebacinales</taxon>
        <taxon>Serendipitaceae</taxon>
        <taxon>Serendipita</taxon>
    </lineage>
</organism>
<evidence type="ECO:0000313" key="3">
    <source>
        <dbReference type="Proteomes" id="UP000054097"/>
    </source>
</evidence>
<gene>
    <name evidence="2" type="ORF">M408DRAFT_333046</name>
</gene>
<name>A0A0C2W6U7_SERVB</name>
<protein>
    <submittedName>
        <fullName evidence="2">Uncharacterized protein</fullName>
    </submittedName>
</protein>
<reference evidence="2 3" key="1">
    <citation type="submission" date="2014-04" db="EMBL/GenBank/DDBJ databases">
        <authorList>
            <consortium name="DOE Joint Genome Institute"/>
            <person name="Kuo A."/>
            <person name="Zuccaro A."/>
            <person name="Kohler A."/>
            <person name="Nagy L.G."/>
            <person name="Floudas D."/>
            <person name="Copeland A."/>
            <person name="Barry K.W."/>
            <person name="Cichocki N."/>
            <person name="Veneault-Fourrey C."/>
            <person name="LaButti K."/>
            <person name="Lindquist E.A."/>
            <person name="Lipzen A."/>
            <person name="Lundell T."/>
            <person name="Morin E."/>
            <person name="Murat C."/>
            <person name="Sun H."/>
            <person name="Tunlid A."/>
            <person name="Henrissat B."/>
            <person name="Grigoriev I.V."/>
            <person name="Hibbett D.S."/>
            <person name="Martin F."/>
            <person name="Nordberg H.P."/>
            <person name="Cantor M.N."/>
            <person name="Hua S.X."/>
        </authorList>
    </citation>
    <scope>NUCLEOTIDE SEQUENCE [LARGE SCALE GENOMIC DNA]</scope>
    <source>
        <strain evidence="2 3">MAFF 305830</strain>
    </source>
</reference>
<keyword evidence="3" id="KW-1185">Reference proteome</keyword>
<proteinExistence type="predicted"/>